<organism evidence="1">
    <name type="scientific">Pipa carvalhoi</name>
    <name type="common">Carvalho's Surinam toad</name>
    <dbReference type="NCBI Taxonomy" id="191480"/>
    <lineage>
        <taxon>Eukaryota</taxon>
        <taxon>Metazoa</taxon>
        <taxon>Chordata</taxon>
        <taxon>Craniata</taxon>
        <taxon>Vertebrata</taxon>
        <taxon>Euteleostomi</taxon>
        <taxon>Amphibia</taxon>
        <taxon>Batrachia</taxon>
        <taxon>Anura</taxon>
        <taxon>Pipoidea</taxon>
        <taxon>Pipidae</taxon>
        <taxon>Pipinae</taxon>
        <taxon>Pipa</taxon>
    </lineage>
</organism>
<feature type="non-terminal residue" evidence="1">
    <location>
        <position position="92"/>
    </location>
</feature>
<evidence type="ECO:0000313" key="1">
    <source>
        <dbReference type="EMBL" id="AEQ17054.1"/>
    </source>
</evidence>
<accession>G5E1Z4</accession>
<dbReference type="EMBL" id="JP287408">
    <property type="protein sequence ID" value="AEQ17054.1"/>
    <property type="molecule type" value="mRNA"/>
</dbReference>
<name>G5E1Z4_9PIPI</name>
<sequence length="92" mass="10847">ELFHDYTTTQVGMHDIIRNFRQTINQYSREPGRYRFMGFMMVLNFGSASTINIEGLILEYKTNKPVHVRDSFKDKCFISEKACYSSAFDLLY</sequence>
<proteinExistence type="evidence at transcript level"/>
<feature type="non-terminal residue" evidence="1">
    <location>
        <position position="1"/>
    </location>
</feature>
<reference evidence="1" key="1">
    <citation type="submission" date="2011-09" db="EMBL/GenBank/DDBJ databases">
        <title>The odds of duplicate gene persistence after polyploidization.</title>
        <authorList>
            <person name="Chain F.J.J."/>
            <person name="Evans B.J."/>
            <person name="Dushoff J."/>
        </authorList>
    </citation>
    <scope>NUCLEOTIDE SEQUENCE</scope>
    <source>
        <tissue evidence="1">Liver</tissue>
    </source>
</reference>
<protein>
    <submittedName>
        <fullName evidence="1">Putative neutral and basic amino acid transport protein rbat</fullName>
    </submittedName>
</protein>
<dbReference type="AlphaFoldDB" id="G5E1Z4"/>